<dbReference type="EMBL" id="AP024601">
    <property type="protein sequence ID" value="BCU82541.1"/>
    <property type="molecule type" value="Genomic_DNA"/>
</dbReference>
<feature type="transmembrane region" description="Helical" evidence="2">
    <location>
        <begin position="646"/>
        <end position="666"/>
    </location>
</feature>
<evidence type="ECO:0008006" key="5">
    <source>
        <dbReference type="Google" id="ProtNLM"/>
    </source>
</evidence>
<dbReference type="RefSeq" id="WP_212772868.1">
    <property type="nucleotide sequence ID" value="NZ_AP024601.1"/>
</dbReference>
<keyword evidence="4" id="KW-1185">Reference proteome</keyword>
<feature type="transmembrane region" description="Helical" evidence="2">
    <location>
        <begin position="264"/>
        <end position="281"/>
    </location>
</feature>
<dbReference type="Proteomes" id="UP000677436">
    <property type="component" value="Chromosome"/>
</dbReference>
<evidence type="ECO:0000313" key="3">
    <source>
        <dbReference type="EMBL" id="BCU82541.1"/>
    </source>
</evidence>
<dbReference type="AlphaFoldDB" id="A0A8D5UFI4"/>
<reference evidence="3" key="1">
    <citation type="journal article" date="2013" name="Int. J. Syst. Evol. Microbiol.">
        <title>Polycladomyces abyssicola gen. nov., sp. nov., a thermophilic filamentous bacterium isolated from hemipelagic sediment.</title>
        <authorList>
            <person name="Tsubouchi T."/>
            <person name="Shimane Y."/>
            <person name="Mori K."/>
            <person name="Usui K."/>
            <person name="Hiraki T."/>
            <person name="Tame A."/>
            <person name="Uematsu K."/>
            <person name="Maruyama T."/>
            <person name="Hatada Y."/>
        </authorList>
    </citation>
    <scope>NUCLEOTIDE SEQUENCE</scope>
    <source>
        <strain evidence="3">JIR-001</strain>
    </source>
</reference>
<keyword evidence="2" id="KW-0472">Membrane</keyword>
<feature type="transmembrane region" description="Helical" evidence="2">
    <location>
        <begin position="130"/>
        <end position="150"/>
    </location>
</feature>
<sequence>MDLDGFLLTLLVLFLFVLSIIYFGMIFAVVSLWKQVKTLKSRMADLEHGIQTMPQPGRETQASVPPPSPADVPQPPHWTWDPSVTVPSVPSRPAPAPATPGVTAGSPAAFRPTKPSRTRAEWEMLIGGKWLNRVGAVALMIGLGFFLKYAFDHQWLNETARVLIGALVTAALLGLGSRWHNKGLPIFAQGLFGAGVAIGYLTVYASFNFYHLVPQSVALLLMSAMTVLAFWVAIRHDSLAISVLGWAGGYLTPFLLSSENPNDIGLLGYIALLSAGLLWVIRKKMVWLSWLLPMTAGATYLLYVVWFAFLSRHDQWWMGILFLTLYWALFTWFDTIRANRSQHLSETAQMIGRIVAGVNTGWFLSLSYAASYQNYEKWGGLLLLFAGALYFWLSHIAVRRGWATVEAVQYRMSALTHAAVATAMFFSGVTLGIIWAIEAAVVARMGSVRQSRMDWFAASGLAFLAFWMWIERSESFDITQLWPFLNQQTLHSGVLAASLAIGGWWARHLPGKTGMVMSRVWHGVGAFTLLCWISFQADVWSFYLEKVTHDAWPNQEPLWNVIAWLLYSLAMGWIGSRFRLGVPVWAGAGTYVLAVLWAMVLGEGYPHDVSQFVPVFNMRFAAFVCLAVGGWLLKRQLQTAPGIARFARWVSLTAHVAIFLLIWELLSTETRDIFDRLILATNPSKTDTIHFYENLQQLSLSGVWLLYSIGLIVIGIIRRVQTVRITSIILFGITILKIFILDLSFLDTLYRIFSFIGLGLILLTVSFVYQRYKDVLQLGGEKKENVDG</sequence>
<feature type="transmembrane region" description="Helical" evidence="2">
    <location>
        <begin position="728"/>
        <end position="746"/>
    </location>
</feature>
<evidence type="ECO:0000256" key="2">
    <source>
        <dbReference type="SAM" id="Phobius"/>
    </source>
</evidence>
<feature type="transmembrane region" description="Helical" evidence="2">
    <location>
        <begin position="213"/>
        <end position="232"/>
    </location>
</feature>
<feature type="transmembrane region" description="Helical" evidence="2">
    <location>
        <begin position="315"/>
        <end position="333"/>
    </location>
</feature>
<dbReference type="PANTHER" id="PTHR38434:SF1">
    <property type="entry name" value="BLL2549 PROTEIN"/>
    <property type="match status" value="1"/>
</dbReference>
<feature type="transmembrane region" description="Helical" evidence="2">
    <location>
        <begin position="582"/>
        <end position="600"/>
    </location>
</feature>
<gene>
    <name evidence="3" type="ORF">JIR001_23240</name>
</gene>
<dbReference type="InterPro" id="IPR019286">
    <property type="entry name" value="DUF2339_TM"/>
</dbReference>
<feature type="region of interest" description="Disordered" evidence="1">
    <location>
        <begin position="52"/>
        <end position="115"/>
    </location>
</feature>
<feature type="transmembrane region" description="Helical" evidence="2">
    <location>
        <begin position="490"/>
        <end position="507"/>
    </location>
</feature>
<dbReference type="PANTHER" id="PTHR38434">
    <property type="entry name" value="BLL2549 PROTEIN"/>
    <property type="match status" value="1"/>
</dbReference>
<feature type="transmembrane region" description="Helical" evidence="2">
    <location>
        <begin position="186"/>
        <end position="207"/>
    </location>
</feature>
<keyword evidence="2" id="KW-1133">Transmembrane helix</keyword>
<evidence type="ECO:0000256" key="1">
    <source>
        <dbReference type="SAM" id="MobiDB-lite"/>
    </source>
</evidence>
<dbReference type="Pfam" id="PF10101">
    <property type="entry name" value="DUF2339"/>
    <property type="match status" value="1"/>
</dbReference>
<feature type="transmembrane region" description="Helical" evidence="2">
    <location>
        <begin position="162"/>
        <end position="179"/>
    </location>
</feature>
<evidence type="ECO:0000313" key="4">
    <source>
        <dbReference type="Proteomes" id="UP000677436"/>
    </source>
</evidence>
<feature type="compositionally biased region" description="Pro residues" evidence="1">
    <location>
        <begin position="64"/>
        <end position="76"/>
    </location>
</feature>
<feature type="transmembrane region" description="Helical" evidence="2">
    <location>
        <begin position="612"/>
        <end position="634"/>
    </location>
</feature>
<feature type="transmembrane region" description="Helical" evidence="2">
    <location>
        <begin position="453"/>
        <end position="470"/>
    </location>
</feature>
<proteinExistence type="predicted"/>
<feature type="transmembrane region" description="Helical" evidence="2">
    <location>
        <begin position="752"/>
        <end position="769"/>
    </location>
</feature>
<accession>A0A8D5UFI4</accession>
<name>A0A8D5UFI4_9BACL</name>
<keyword evidence="2" id="KW-0812">Transmembrane</keyword>
<feature type="transmembrane region" description="Helical" evidence="2">
    <location>
        <begin position="418"/>
        <end position="441"/>
    </location>
</feature>
<reference evidence="3" key="2">
    <citation type="journal article" date="2021" name="Microbiol. Resour. Announc.">
        <title>Complete Genome Sequence of Polycladomyces abyssicola JIR-001T, Isolated from Hemipelagic Sediment in Deep Seawater.</title>
        <authorList>
            <person name="Tsubouchi T."/>
            <person name="Kaneko Y."/>
        </authorList>
    </citation>
    <scope>NUCLEOTIDE SEQUENCE</scope>
    <source>
        <strain evidence="3">JIR-001</strain>
    </source>
</reference>
<feature type="transmembrane region" description="Helical" evidence="2">
    <location>
        <begin position="288"/>
        <end position="309"/>
    </location>
</feature>
<feature type="compositionally biased region" description="Low complexity" evidence="1">
    <location>
        <begin position="99"/>
        <end position="109"/>
    </location>
</feature>
<protein>
    <recommendedName>
        <fullName evidence="5">DUF2339 domain-containing protein</fullName>
    </recommendedName>
</protein>
<dbReference type="KEGG" id="pabs:JIR001_23240"/>
<organism evidence="3 4">
    <name type="scientific">Polycladomyces abyssicola</name>
    <dbReference type="NCBI Taxonomy" id="1125966"/>
    <lineage>
        <taxon>Bacteria</taxon>
        <taxon>Bacillati</taxon>
        <taxon>Bacillota</taxon>
        <taxon>Bacilli</taxon>
        <taxon>Bacillales</taxon>
        <taxon>Thermoactinomycetaceae</taxon>
        <taxon>Polycladomyces</taxon>
    </lineage>
</organism>
<feature type="transmembrane region" description="Helical" evidence="2">
    <location>
        <begin position="698"/>
        <end position="716"/>
    </location>
</feature>
<feature type="transmembrane region" description="Helical" evidence="2">
    <location>
        <begin position="557"/>
        <end position="575"/>
    </location>
</feature>
<feature type="transmembrane region" description="Helical" evidence="2">
    <location>
        <begin position="239"/>
        <end position="258"/>
    </location>
</feature>
<feature type="transmembrane region" description="Helical" evidence="2">
    <location>
        <begin position="6"/>
        <end position="33"/>
    </location>
</feature>
<feature type="transmembrane region" description="Helical" evidence="2">
    <location>
        <begin position="519"/>
        <end position="537"/>
    </location>
</feature>
<feature type="transmembrane region" description="Helical" evidence="2">
    <location>
        <begin position="378"/>
        <end position="398"/>
    </location>
</feature>